<keyword evidence="2" id="KW-1185">Reference proteome</keyword>
<evidence type="ECO:0000313" key="2">
    <source>
        <dbReference type="Proteomes" id="UP000028194"/>
    </source>
</evidence>
<accession>A0A075MVW8</accession>
<evidence type="ECO:0000313" key="1">
    <source>
        <dbReference type="EMBL" id="AIF85400.1"/>
    </source>
</evidence>
<gene>
    <name evidence="1" type="ORF">NTE_03372</name>
</gene>
<dbReference type="AlphaFoldDB" id="A0A075MVW8"/>
<proteinExistence type="predicted"/>
<organism evidence="1 2">
    <name type="scientific">Candidatus Nitrososphaera evergladensis SR1</name>
    <dbReference type="NCBI Taxonomy" id="1459636"/>
    <lineage>
        <taxon>Archaea</taxon>
        <taxon>Nitrososphaerota</taxon>
        <taxon>Nitrososphaeria</taxon>
        <taxon>Nitrososphaerales</taxon>
        <taxon>Nitrososphaeraceae</taxon>
        <taxon>Nitrososphaera</taxon>
    </lineage>
</organism>
<dbReference type="KEGG" id="nev:NTE_03372"/>
<dbReference type="HOGENOM" id="CLU_586092_0_0_2"/>
<dbReference type="Proteomes" id="UP000028194">
    <property type="component" value="Chromosome"/>
</dbReference>
<dbReference type="STRING" id="1459636.NTE_03372"/>
<protein>
    <submittedName>
        <fullName evidence="1">Uncharacterized protein</fullName>
    </submittedName>
</protein>
<name>A0A075MVW8_9ARCH</name>
<reference evidence="1 2" key="1">
    <citation type="journal article" date="2014" name="PLoS ONE">
        <title>Genome Sequence of Candidatus Nitrososphaera evergladensis from Group I.1b Enriched from Everglades Soil Reveals Novel Genomic Features of the Ammonia-Oxidizing Archaea.</title>
        <authorList>
            <person name="Zhalnina K.V."/>
            <person name="Dias R."/>
            <person name="Leonard M.T."/>
            <person name="Dorr de Quadros P."/>
            <person name="Camargo F.A."/>
            <person name="Drew J.C."/>
            <person name="Farmerie W.G."/>
            <person name="Daroub S.H."/>
            <person name="Triplett E.W."/>
        </authorList>
    </citation>
    <scope>NUCLEOTIDE SEQUENCE [LARGE SCALE GENOMIC DNA]</scope>
    <source>
        <strain evidence="1 2">SR1</strain>
    </source>
</reference>
<dbReference type="EMBL" id="CP007174">
    <property type="protein sequence ID" value="AIF85400.1"/>
    <property type="molecule type" value="Genomic_DNA"/>
</dbReference>
<sequence>MIPEGPTSNFEIIMLSRRFYISIIEKRLVSIIMAQEDINKVRDREYRKAGLNLIKEGEHFVLPIEIPAKVEGVHGKVPFNGNGIIRIEGFTDDTAARRAGFPEWRIPGKNIPNIFTFVDDKAGPLVRIVPGNDMLGWHRAQKAGRLAKRTGVNIVWDVNELSGWAFFEAGKNNWLLEYALNKIMGWNLFDEEEAWSLLTADTLAMEWPKEQMMKINLREHFFKNPTNKLMLFRRARGRMEQDPALPLPELVGGGGAPERYWVSRYVFASSAIERHVIRHPELANLYPEWTADALATKYVRMMQKINYVPDALEAHLENQVFLADVVGNLIGLGECIDKTEPFLVLSYEHAVEGLQAFRTDRIDSPSWLNHAGGVEHINKCIEWTELLLAGKWEDAAKVEREMYETFEKYLKNGAKDTGKDFMMLWIERLPIMLMWDVLQAYVGESVRRGIWKPVNVTPLRVNASPA</sequence>